<dbReference type="AlphaFoldDB" id="S4P6Q1"/>
<reference evidence="2" key="1">
    <citation type="journal article" date="2013" name="BMC Genomics">
        <title>Unscrambling butterfly oogenesis.</title>
        <authorList>
            <person name="Carter J.M."/>
            <person name="Baker S.C."/>
            <person name="Pink R."/>
            <person name="Carter D.R."/>
            <person name="Collins A."/>
            <person name="Tomlin J."/>
            <person name="Gibbs M."/>
            <person name="Breuker C.J."/>
        </authorList>
    </citation>
    <scope>NUCLEOTIDE SEQUENCE</scope>
    <source>
        <tissue evidence="2">Ovary</tissue>
    </source>
</reference>
<protein>
    <submittedName>
        <fullName evidence="2">Uncharacterized protein</fullName>
    </submittedName>
</protein>
<accession>S4P6Q1</accession>
<evidence type="ECO:0000313" key="2">
    <source>
        <dbReference type="EMBL" id="JAA85804.1"/>
    </source>
</evidence>
<feature type="region of interest" description="Disordered" evidence="1">
    <location>
        <begin position="61"/>
        <end position="80"/>
    </location>
</feature>
<organism evidence="2">
    <name type="scientific">Pararge aegeria</name>
    <name type="common">speckled wood butterfly</name>
    <dbReference type="NCBI Taxonomy" id="116150"/>
    <lineage>
        <taxon>Eukaryota</taxon>
        <taxon>Metazoa</taxon>
        <taxon>Ecdysozoa</taxon>
        <taxon>Arthropoda</taxon>
        <taxon>Hexapoda</taxon>
        <taxon>Insecta</taxon>
        <taxon>Pterygota</taxon>
        <taxon>Neoptera</taxon>
        <taxon>Endopterygota</taxon>
        <taxon>Lepidoptera</taxon>
        <taxon>Glossata</taxon>
        <taxon>Ditrysia</taxon>
        <taxon>Papilionoidea</taxon>
        <taxon>Nymphalidae</taxon>
        <taxon>Satyrinae</taxon>
        <taxon>Satyrini</taxon>
        <taxon>Parargina</taxon>
        <taxon>Pararge</taxon>
    </lineage>
</organism>
<proteinExistence type="predicted"/>
<evidence type="ECO:0000256" key="1">
    <source>
        <dbReference type="SAM" id="MobiDB-lite"/>
    </source>
</evidence>
<reference evidence="2" key="2">
    <citation type="submission" date="2013-05" db="EMBL/GenBank/DDBJ databases">
        <authorList>
            <person name="Carter J.-M."/>
            <person name="Baker S.C."/>
            <person name="Pink R."/>
            <person name="Carter D.R.F."/>
            <person name="Collins A."/>
            <person name="Tomlin J."/>
            <person name="Gibbs M."/>
            <person name="Breuker C.J."/>
        </authorList>
    </citation>
    <scope>NUCLEOTIDE SEQUENCE</scope>
    <source>
        <tissue evidence="2">Ovary</tissue>
    </source>
</reference>
<name>S4P6Q1_9NEOP</name>
<sequence>MISIGYLSIQLGETIKTFSISSLLSYRKLQFTLKTARELKDLPTCTIQTRRSCIIITSSSHQPITGTTSQGTGRTASLLP</sequence>
<dbReference type="EMBL" id="GAIX01006756">
    <property type="protein sequence ID" value="JAA85804.1"/>
    <property type="molecule type" value="Transcribed_RNA"/>
</dbReference>